<feature type="compositionally biased region" description="Basic and acidic residues" evidence="3">
    <location>
        <begin position="64"/>
        <end position="77"/>
    </location>
</feature>
<dbReference type="PRINTS" id="PR00793">
    <property type="entry name" value="PROAMNOPTASE"/>
</dbReference>
<evidence type="ECO:0000256" key="3">
    <source>
        <dbReference type="SAM" id="MobiDB-lite"/>
    </source>
</evidence>
<evidence type="ECO:0000256" key="1">
    <source>
        <dbReference type="ARBA" id="ARBA00010088"/>
    </source>
</evidence>
<dbReference type="Proteomes" id="UP001556367">
    <property type="component" value="Unassembled WGS sequence"/>
</dbReference>
<evidence type="ECO:0000313" key="5">
    <source>
        <dbReference type="EMBL" id="KAL0955709.1"/>
    </source>
</evidence>
<protein>
    <recommendedName>
        <fullName evidence="4">AB hydrolase-1 domain-containing protein</fullName>
    </recommendedName>
</protein>
<comment type="caution">
    <text evidence="5">The sequence shown here is derived from an EMBL/GenBank/DDBJ whole genome shotgun (WGS) entry which is preliminary data.</text>
</comment>
<organism evidence="5 6">
    <name type="scientific">Hohenbuehelia grisea</name>
    <dbReference type="NCBI Taxonomy" id="104357"/>
    <lineage>
        <taxon>Eukaryota</taxon>
        <taxon>Fungi</taxon>
        <taxon>Dikarya</taxon>
        <taxon>Basidiomycota</taxon>
        <taxon>Agaricomycotina</taxon>
        <taxon>Agaricomycetes</taxon>
        <taxon>Agaricomycetidae</taxon>
        <taxon>Agaricales</taxon>
        <taxon>Pleurotineae</taxon>
        <taxon>Pleurotaceae</taxon>
        <taxon>Hohenbuehelia</taxon>
    </lineage>
</organism>
<dbReference type="InterPro" id="IPR002410">
    <property type="entry name" value="Peptidase_S33"/>
</dbReference>
<evidence type="ECO:0000259" key="4">
    <source>
        <dbReference type="Pfam" id="PF00561"/>
    </source>
</evidence>
<dbReference type="PANTHER" id="PTHR43248:SF2">
    <property type="entry name" value="PROLYL AMINOPEPTIDASE"/>
    <property type="match status" value="1"/>
</dbReference>
<dbReference type="EMBL" id="JASNQZ010000006">
    <property type="protein sequence ID" value="KAL0955709.1"/>
    <property type="molecule type" value="Genomic_DNA"/>
</dbReference>
<feature type="domain" description="AB hydrolase-1" evidence="4">
    <location>
        <begin position="85"/>
        <end position="247"/>
    </location>
</feature>
<dbReference type="Gene3D" id="3.40.50.1820">
    <property type="entry name" value="alpha/beta hydrolase"/>
    <property type="match status" value="1"/>
</dbReference>
<dbReference type="InterPro" id="IPR051601">
    <property type="entry name" value="Serine_prot/Carboxylest_S33"/>
</dbReference>
<dbReference type="PANTHER" id="PTHR43248">
    <property type="entry name" value="2-SUCCINYL-6-HYDROXY-2,4-CYCLOHEXADIENE-1-CARBOXYLATE SYNTHASE"/>
    <property type="match status" value="1"/>
</dbReference>
<feature type="compositionally biased region" description="Polar residues" evidence="3">
    <location>
        <begin position="52"/>
        <end position="63"/>
    </location>
</feature>
<gene>
    <name evidence="5" type="ORF">HGRIS_001929</name>
</gene>
<keyword evidence="6" id="KW-1185">Reference proteome</keyword>
<proteinExistence type="inferred from homology"/>
<name>A0ABR3JIW9_9AGAR</name>
<dbReference type="Pfam" id="PF00561">
    <property type="entry name" value="Abhydrolase_1"/>
    <property type="match status" value="1"/>
</dbReference>
<dbReference type="InterPro" id="IPR000073">
    <property type="entry name" value="AB_hydrolase_1"/>
</dbReference>
<keyword evidence="2" id="KW-0378">Hydrolase</keyword>
<dbReference type="SUPFAM" id="SSF53474">
    <property type="entry name" value="alpha/beta-Hydrolases"/>
    <property type="match status" value="1"/>
</dbReference>
<comment type="similarity">
    <text evidence="1">Belongs to the peptidase S33 family.</text>
</comment>
<evidence type="ECO:0000256" key="2">
    <source>
        <dbReference type="ARBA" id="ARBA00022801"/>
    </source>
</evidence>
<feature type="region of interest" description="Disordered" evidence="3">
    <location>
        <begin position="49"/>
        <end position="77"/>
    </location>
</feature>
<dbReference type="InterPro" id="IPR029058">
    <property type="entry name" value="AB_hydrolase_fold"/>
</dbReference>
<reference evidence="6" key="1">
    <citation type="submission" date="2024-06" db="EMBL/GenBank/DDBJ databases">
        <title>Multi-omics analyses provide insights into the biosynthesis of the anticancer antibiotic pleurotin in Hohenbuehelia grisea.</title>
        <authorList>
            <person name="Weaver J.A."/>
            <person name="Alberti F."/>
        </authorList>
    </citation>
    <scope>NUCLEOTIDE SEQUENCE [LARGE SCALE GENOMIC DNA]</scope>
    <source>
        <strain evidence="6">T-177</strain>
    </source>
</reference>
<sequence>MVFEVSDIYVNKDGIKVIDRFFTVPLDHATPDGPKIRIFARNLVPLAKASRSKTTNGRQNSTRSTDDSNDGDRAPLKDKGVCDLPIVVYLQGGPGFEVNLQGNSSYAKELHEQGYQTLWLDQRGTGLSTSLSHETLPEHLKTEEEKAAYCKHFRADSIVKDCELIRKELLSERPEHEQKWSILGQSFGGFCAITYLSFHPEGLSEVFITGGLAPLYDHPDPVYQAVVARVVKRNQVYYSKYPQDIARVRQIVSYLEDNGVTLPNGGNLSVQRWLSLGIAFGAHGGIDTIHQLVFRATNDLEIFGKLSYKTLQMVQDQHSFDTNPIYAVLHEAIYCQGKASKWSASRIMKDQPQFQWSDVKKLADTEPIYFTGEMIFPEMFDDHSNLRPLKGVAEILANDKQWGPLYDLERLAKNEVKVSAVTYVEDMYVDFDLAQETASKIKNTEQYITNQLFHNGLRHDPKDVIKTLLELSKREYD</sequence>
<evidence type="ECO:0000313" key="6">
    <source>
        <dbReference type="Proteomes" id="UP001556367"/>
    </source>
</evidence>
<accession>A0ABR3JIW9</accession>